<organism evidence="1 2">
    <name type="scientific">Devosia psychrophila</name>
    <dbReference type="NCBI Taxonomy" id="728005"/>
    <lineage>
        <taxon>Bacteria</taxon>
        <taxon>Pseudomonadati</taxon>
        <taxon>Pseudomonadota</taxon>
        <taxon>Alphaproteobacteria</taxon>
        <taxon>Hyphomicrobiales</taxon>
        <taxon>Devosiaceae</taxon>
        <taxon>Devosia</taxon>
    </lineage>
</organism>
<dbReference type="EMBL" id="FOMB01000008">
    <property type="protein sequence ID" value="SFC64096.1"/>
    <property type="molecule type" value="Genomic_DNA"/>
</dbReference>
<dbReference type="STRING" id="728005.SAMN04488059_10845"/>
<name>A0A1I1KTH0_9HYPH</name>
<evidence type="ECO:0000313" key="2">
    <source>
        <dbReference type="Proteomes" id="UP000182258"/>
    </source>
</evidence>
<reference evidence="1 2" key="1">
    <citation type="submission" date="2016-10" db="EMBL/GenBank/DDBJ databases">
        <authorList>
            <person name="de Groot N.N."/>
        </authorList>
    </citation>
    <scope>NUCLEOTIDE SEQUENCE [LARGE SCALE GENOMIC DNA]</scope>
    <source>
        <strain evidence="1 2">CGMCC 1.10210</strain>
    </source>
</reference>
<protein>
    <submittedName>
        <fullName evidence="1">Uncharacterized protein</fullName>
    </submittedName>
</protein>
<dbReference type="Proteomes" id="UP000182258">
    <property type="component" value="Unassembled WGS sequence"/>
</dbReference>
<gene>
    <name evidence="1" type="ORF">SAMN04488059_10845</name>
</gene>
<evidence type="ECO:0000313" key="1">
    <source>
        <dbReference type="EMBL" id="SFC64096.1"/>
    </source>
</evidence>
<dbReference type="AlphaFoldDB" id="A0A1I1KTH0"/>
<sequence>MVHFIRSVIQPEVGKSEKLLINVQPNGTAGPPAKVTFDPLTLHVRASTWRIAEFQNSPLERYILGHECGHILLHDGRAKGFSSDPASRVSSVEKFRSAEWQADRFADFLLMPTIVAERYSSAHQLGIRAGVPEQMAKERLSQIEQYWRLYGRPYGLDYCTNCFCSDTARIGSRTKCKSCGIIGTLEL</sequence>
<accession>A0A1I1KTH0</accession>
<dbReference type="RefSeq" id="WP_074797457.1">
    <property type="nucleotide sequence ID" value="NZ_FOMB01000008.1"/>
</dbReference>
<proteinExistence type="predicted"/>
<dbReference type="OrthoDB" id="9794834at2"/>